<feature type="transmembrane region" description="Helical" evidence="7">
    <location>
        <begin position="81"/>
        <end position="100"/>
    </location>
</feature>
<evidence type="ECO:0000256" key="2">
    <source>
        <dbReference type="ARBA" id="ARBA00004936"/>
    </source>
</evidence>
<evidence type="ECO:0000256" key="6">
    <source>
        <dbReference type="ARBA" id="ARBA00023136"/>
    </source>
</evidence>
<dbReference type="Proteomes" id="UP000251634">
    <property type="component" value="Unassembled WGS sequence"/>
</dbReference>
<keyword evidence="5 7" id="KW-1133">Transmembrane helix</keyword>
<sequence>MNKQSNDTRTPPLLHAARLVFPPLAALVVLVLTEWIARGTLDADTFAQYIGPHWEAYALAWALLFLVWLTVDWLTRFAPLATLVTAILGCVPAAVDFYTLQLRGEPFLPWDLMQVSEAAGVASAAGIHIQTSMTVSIVVVLVLTVGSFFLYRKRAKLGWPQRVAGFAASAAAGCALVFCVFLQSAVTESLGILPDAWMQDRYYRYYGVITSFLTNLTNLEIDKPEEYSEEAVNEILDDVEAGEKYSTSPLYPESYGATTPADEAVQKPTILYVMDESYWDVSELEQYGYQFDTDVSANLHRLQQTSAYGRAYSPSFGGGTCDVEFEALTGYSVSFLPNGSKPYQQHVTKPMFALPNYLKTQGYQTAAVHCFWAKYWSRDTAYPNLGLDTFLSLEKMHGVNKVRKHYWTSGLVTDDSMADQIIQQYESMKASSDAPVFLHAVTMQNHTNYNKDNYPDDERVKVLEHPAGLKASTVGALEDFATGIRDADAMLGKLTEYFSQVDEPVILVFWGDHYNPIDSNYDVFTRSGYASDSSADPKLHQTTLLMWSNYTDKPVDLGTIAAYDISPVMMNIYGLKQPLYFQYLNRQLQVACRSNTRGTILNRDGSTTNTMTALQQKWNQNHWMLQYDLMFGKGYALDRMDMAGLGESSTDK</sequence>
<accession>A0A329TSI5</accession>
<evidence type="ECO:0000313" key="10">
    <source>
        <dbReference type="Proteomes" id="UP000251634"/>
    </source>
</evidence>
<dbReference type="EMBL" id="PRKZ01000001">
    <property type="protein sequence ID" value="RAW52265.1"/>
    <property type="molecule type" value="Genomic_DNA"/>
</dbReference>
<reference evidence="9 10" key="1">
    <citation type="submission" date="2018-02" db="EMBL/GenBank/DDBJ databases">
        <title>Complete genome sequencing of Faecalibacterium prausnitzii strains isolated from the human gut.</title>
        <authorList>
            <person name="Fitzgerald B.C."/>
            <person name="Shkoporov A.N."/>
            <person name="Ross P.R."/>
            <person name="Hill C."/>
        </authorList>
    </citation>
    <scope>NUCLEOTIDE SEQUENCE [LARGE SCALE GENOMIC DNA]</scope>
    <source>
        <strain evidence="9 10">APC942/8-14-2</strain>
    </source>
</reference>
<name>A0A329TSI5_9FIRM</name>
<feature type="transmembrane region" description="Helical" evidence="7">
    <location>
        <begin position="163"/>
        <end position="186"/>
    </location>
</feature>
<dbReference type="PANTHER" id="PTHR47371:SF3">
    <property type="entry name" value="PHOSPHOGLYCEROL TRANSFERASE I"/>
    <property type="match status" value="1"/>
</dbReference>
<keyword evidence="6 7" id="KW-0472">Membrane</keyword>
<dbReference type="AlphaFoldDB" id="A0A329TSI5"/>
<dbReference type="InterPro" id="IPR050448">
    <property type="entry name" value="OpgB/LTA_synthase_biosynth"/>
</dbReference>
<evidence type="ECO:0000259" key="8">
    <source>
        <dbReference type="Pfam" id="PF00884"/>
    </source>
</evidence>
<dbReference type="InterPro" id="IPR000917">
    <property type="entry name" value="Sulfatase_N"/>
</dbReference>
<gene>
    <name evidence="9" type="ORF">C4N25_02340</name>
</gene>
<evidence type="ECO:0000256" key="5">
    <source>
        <dbReference type="ARBA" id="ARBA00022989"/>
    </source>
</evidence>
<evidence type="ECO:0000256" key="3">
    <source>
        <dbReference type="ARBA" id="ARBA00022475"/>
    </source>
</evidence>
<organism evidence="9 10">
    <name type="scientific">Faecalibacterium prausnitzii</name>
    <dbReference type="NCBI Taxonomy" id="853"/>
    <lineage>
        <taxon>Bacteria</taxon>
        <taxon>Bacillati</taxon>
        <taxon>Bacillota</taxon>
        <taxon>Clostridia</taxon>
        <taxon>Eubacteriales</taxon>
        <taxon>Oscillospiraceae</taxon>
        <taxon>Faecalibacterium</taxon>
    </lineage>
</organism>
<feature type="transmembrane region" description="Helical" evidence="7">
    <location>
        <begin position="56"/>
        <end position="74"/>
    </location>
</feature>
<evidence type="ECO:0000256" key="4">
    <source>
        <dbReference type="ARBA" id="ARBA00022692"/>
    </source>
</evidence>
<evidence type="ECO:0000313" key="9">
    <source>
        <dbReference type="EMBL" id="RAW52265.1"/>
    </source>
</evidence>
<evidence type="ECO:0000256" key="7">
    <source>
        <dbReference type="SAM" id="Phobius"/>
    </source>
</evidence>
<keyword evidence="3" id="KW-1003">Cell membrane</keyword>
<dbReference type="GO" id="GO:0016740">
    <property type="term" value="F:transferase activity"/>
    <property type="evidence" value="ECO:0007669"/>
    <property type="project" value="UniProtKB-KW"/>
</dbReference>
<dbReference type="GO" id="GO:0005886">
    <property type="term" value="C:plasma membrane"/>
    <property type="evidence" value="ECO:0007669"/>
    <property type="project" value="UniProtKB-SubCell"/>
</dbReference>
<proteinExistence type="predicted"/>
<comment type="subcellular location">
    <subcellularLocation>
        <location evidence="1">Cell membrane</location>
        <topology evidence="1">Multi-pass membrane protein</topology>
    </subcellularLocation>
</comment>
<evidence type="ECO:0000256" key="1">
    <source>
        <dbReference type="ARBA" id="ARBA00004651"/>
    </source>
</evidence>
<feature type="transmembrane region" description="Helical" evidence="7">
    <location>
        <begin position="12"/>
        <end position="36"/>
    </location>
</feature>
<dbReference type="SUPFAM" id="SSF53649">
    <property type="entry name" value="Alkaline phosphatase-like"/>
    <property type="match status" value="1"/>
</dbReference>
<dbReference type="CDD" id="cd16015">
    <property type="entry name" value="LTA_synthase"/>
    <property type="match status" value="1"/>
</dbReference>
<comment type="pathway">
    <text evidence="2">Cell wall biogenesis; lipoteichoic acid biosynthesis.</text>
</comment>
<dbReference type="Gene3D" id="3.40.720.10">
    <property type="entry name" value="Alkaline Phosphatase, subunit A"/>
    <property type="match status" value="1"/>
</dbReference>
<dbReference type="Pfam" id="PF00884">
    <property type="entry name" value="Sulfatase"/>
    <property type="match status" value="1"/>
</dbReference>
<protein>
    <submittedName>
        <fullName evidence="9">Phosphoglycerol transferase</fullName>
    </submittedName>
</protein>
<dbReference type="InterPro" id="IPR017850">
    <property type="entry name" value="Alkaline_phosphatase_core_sf"/>
</dbReference>
<keyword evidence="9" id="KW-0808">Transferase</keyword>
<comment type="caution">
    <text evidence="9">The sequence shown here is derived from an EMBL/GenBank/DDBJ whole genome shotgun (WGS) entry which is preliminary data.</text>
</comment>
<feature type="domain" description="Sulfatase N-terminal" evidence="8">
    <location>
        <begin position="268"/>
        <end position="571"/>
    </location>
</feature>
<feature type="transmembrane region" description="Helical" evidence="7">
    <location>
        <begin position="120"/>
        <end position="151"/>
    </location>
</feature>
<dbReference type="RefSeq" id="WP_112114828.1">
    <property type="nucleotide sequence ID" value="NZ_PRKZ01000001.1"/>
</dbReference>
<keyword evidence="4 7" id="KW-0812">Transmembrane</keyword>
<dbReference type="PANTHER" id="PTHR47371">
    <property type="entry name" value="LIPOTEICHOIC ACID SYNTHASE"/>
    <property type="match status" value="1"/>
</dbReference>